<reference evidence="1" key="2">
    <citation type="submission" date="2018-04" db="EMBL/GenBank/DDBJ databases">
        <title>OnivRS2 (Oryza nivara Reference Sequence Version 2).</title>
        <authorList>
            <person name="Zhang J."/>
            <person name="Kudrna D."/>
            <person name="Lee S."/>
            <person name="Talag J."/>
            <person name="Rajasekar S."/>
            <person name="Welchert J."/>
            <person name="Hsing Y.-I."/>
            <person name="Wing R.A."/>
        </authorList>
    </citation>
    <scope>NUCLEOTIDE SEQUENCE [LARGE SCALE GENOMIC DNA]</scope>
    <source>
        <strain evidence="1">SL10</strain>
    </source>
</reference>
<dbReference type="Gramene" id="ONIVA08G03530.1">
    <property type="protein sequence ID" value="ONIVA08G03530.1"/>
    <property type="gene ID" value="ONIVA08G03530"/>
</dbReference>
<reference evidence="1" key="1">
    <citation type="submission" date="2015-04" db="UniProtKB">
        <authorList>
            <consortium name="EnsemblPlants"/>
        </authorList>
    </citation>
    <scope>IDENTIFICATION</scope>
    <source>
        <strain evidence="1">SL10</strain>
    </source>
</reference>
<dbReference type="EnsemblPlants" id="ONIVA08G03530.1">
    <property type="protein sequence ID" value="ONIVA08G03530.1"/>
    <property type="gene ID" value="ONIVA08G03530"/>
</dbReference>
<protein>
    <submittedName>
        <fullName evidence="1">Uncharacterized protein</fullName>
    </submittedName>
</protein>
<evidence type="ECO:0000313" key="1">
    <source>
        <dbReference type="EnsemblPlants" id="ONIVA08G03530.1"/>
    </source>
</evidence>
<name>A0A0E0I7G0_ORYNI</name>
<sequence>MAAMTTTATRMRNKKKAKSFWQQICASKTNSRIDRGKNPDAIADPGYKLRTGGPATLGADALDNQCDPPFKGSICQCD</sequence>
<organism evidence="1">
    <name type="scientific">Oryza nivara</name>
    <name type="common">Indian wild rice</name>
    <name type="synonym">Oryza sativa f. spontanea</name>
    <dbReference type="NCBI Taxonomy" id="4536"/>
    <lineage>
        <taxon>Eukaryota</taxon>
        <taxon>Viridiplantae</taxon>
        <taxon>Streptophyta</taxon>
        <taxon>Embryophyta</taxon>
        <taxon>Tracheophyta</taxon>
        <taxon>Spermatophyta</taxon>
        <taxon>Magnoliopsida</taxon>
        <taxon>Liliopsida</taxon>
        <taxon>Poales</taxon>
        <taxon>Poaceae</taxon>
        <taxon>BOP clade</taxon>
        <taxon>Oryzoideae</taxon>
        <taxon>Oryzeae</taxon>
        <taxon>Oryzinae</taxon>
        <taxon>Oryza</taxon>
    </lineage>
</organism>
<dbReference type="OMA" id="QQICASK"/>
<dbReference type="AlphaFoldDB" id="A0A0E0I7G0"/>
<dbReference type="HOGENOM" id="CLU_2626186_0_0_1"/>
<proteinExistence type="predicted"/>
<accession>A0A0E0I7G0</accession>
<keyword evidence="2" id="KW-1185">Reference proteome</keyword>
<evidence type="ECO:0000313" key="2">
    <source>
        <dbReference type="Proteomes" id="UP000006591"/>
    </source>
</evidence>
<dbReference type="Proteomes" id="UP000006591">
    <property type="component" value="Chromosome 8"/>
</dbReference>